<sequence>MLSAPSKFPPVSPPWFQPRPGRLLPFLLPCSIWSQVNTHWLRKYSPKLGLLNMKSKLRKK</sequence>
<dbReference type="AlphaFoldDB" id="A0A0E9VCJ7"/>
<accession>A0A0E9VCJ7</accession>
<evidence type="ECO:0000313" key="1">
    <source>
        <dbReference type="EMBL" id="JAH75762.1"/>
    </source>
</evidence>
<proteinExistence type="predicted"/>
<dbReference type="EMBL" id="GBXM01032815">
    <property type="protein sequence ID" value="JAH75762.1"/>
    <property type="molecule type" value="Transcribed_RNA"/>
</dbReference>
<reference evidence="1" key="2">
    <citation type="journal article" date="2015" name="Fish Shellfish Immunol.">
        <title>Early steps in the European eel (Anguilla anguilla)-Vibrio vulnificus interaction in the gills: Role of the RtxA13 toxin.</title>
        <authorList>
            <person name="Callol A."/>
            <person name="Pajuelo D."/>
            <person name="Ebbesson L."/>
            <person name="Teles M."/>
            <person name="MacKenzie S."/>
            <person name="Amaro C."/>
        </authorList>
    </citation>
    <scope>NUCLEOTIDE SEQUENCE</scope>
</reference>
<reference evidence="1" key="1">
    <citation type="submission" date="2014-11" db="EMBL/GenBank/DDBJ databases">
        <authorList>
            <person name="Amaro Gonzalez C."/>
        </authorList>
    </citation>
    <scope>NUCLEOTIDE SEQUENCE</scope>
</reference>
<name>A0A0E9VCJ7_ANGAN</name>
<protein>
    <submittedName>
        <fullName evidence="1">Uncharacterized protein</fullName>
    </submittedName>
</protein>
<organism evidence="1">
    <name type="scientific">Anguilla anguilla</name>
    <name type="common">European freshwater eel</name>
    <name type="synonym">Muraena anguilla</name>
    <dbReference type="NCBI Taxonomy" id="7936"/>
    <lineage>
        <taxon>Eukaryota</taxon>
        <taxon>Metazoa</taxon>
        <taxon>Chordata</taxon>
        <taxon>Craniata</taxon>
        <taxon>Vertebrata</taxon>
        <taxon>Euteleostomi</taxon>
        <taxon>Actinopterygii</taxon>
        <taxon>Neopterygii</taxon>
        <taxon>Teleostei</taxon>
        <taxon>Anguilliformes</taxon>
        <taxon>Anguillidae</taxon>
        <taxon>Anguilla</taxon>
    </lineage>
</organism>